<dbReference type="GO" id="GO:0140662">
    <property type="term" value="F:ATP-dependent protein folding chaperone"/>
    <property type="evidence" value="ECO:0007669"/>
    <property type="project" value="InterPro"/>
</dbReference>
<dbReference type="GO" id="GO:0005524">
    <property type="term" value="F:ATP binding"/>
    <property type="evidence" value="ECO:0007669"/>
    <property type="project" value="UniProtKB-KW"/>
</dbReference>
<evidence type="ECO:0000256" key="1">
    <source>
        <dbReference type="ARBA" id="ARBA00007381"/>
    </source>
</evidence>
<keyword evidence="2" id="KW-0547">Nucleotide-binding</keyword>
<evidence type="ECO:0000256" key="3">
    <source>
        <dbReference type="ARBA" id="ARBA00022840"/>
    </source>
</evidence>
<name>A0AAD6KQZ2_9ROSI</name>
<dbReference type="AlphaFoldDB" id="A0AAD6KQZ2"/>
<dbReference type="Pfam" id="PF00012">
    <property type="entry name" value="HSP70"/>
    <property type="match status" value="1"/>
</dbReference>
<comment type="caution">
    <text evidence="4">The sequence shown here is derived from an EMBL/GenBank/DDBJ whole genome shotgun (WGS) entry which is preliminary data.</text>
</comment>
<reference evidence="4 5" key="1">
    <citation type="journal article" date="2023" name="Int. J. Mol. Sci.">
        <title>De Novo Assembly and Annotation of 11 Diverse Shrub Willow (Salix) Genomes Reveals Novel Gene Organization in Sex-Linked Regions.</title>
        <authorList>
            <person name="Hyden B."/>
            <person name="Feng K."/>
            <person name="Yates T.B."/>
            <person name="Jawdy S."/>
            <person name="Cereghino C."/>
            <person name="Smart L.B."/>
            <person name="Muchero W."/>
        </authorList>
    </citation>
    <scope>NUCLEOTIDE SEQUENCE [LARGE SCALE GENOMIC DNA]</scope>
    <source>
        <tissue evidence="4">Shoot tip</tissue>
    </source>
</reference>
<dbReference type="PRINTS" id="PR00301">
    <property type="entry name" value="HEATSHOCK70"/>
</dbReference>
<evidence type="ECO:0000256" key="2">
    <source>
        <dbReference type="ARBA" id="ARBA00022741"/>
    </source>
</evidence>
<keyword evidence="3" id="KW-0067">ATP-binding</keyword>
<organism evidence="4 5">
    <name type="scientific">Salix udensis</name>
    <dbReference type="NCBI Taxonomy" id="889485"/>
    <lineage>
        <taxon>Eukaryota</taxon>
        <taxon>Viridiplantae</taxon>
        <taxon>Streptophyta</taxon>
        <taxon>Embryophyta</taxon>
        <taxon>Tracheophyta</taxon>
        <taxon>Spermatophyta</taxon>
        <taxon>Magnoliopsida</taxon>
        <taxon>eudicotyledons</taxon>
        <taxon>Gunneridae</taxon>
        <taxon>Pentapetalae</taxon>
        <taxon>rosids</taxon>
        <taxon>fabids</taxon>
        <taxon>Malpighiales</taxon>
        <taxon>Salicaceae</taxon>
        <taxon>Saliceae</taxon>
        <taxon>Salix</taxon>
    </lineage>
</organism>
<evidence type="ECO:0000313" key="5">
    <source>
        <dbReference type="Proteomes" id="UP001162972"/>
    </source>
</evidence>
<dbReference type="SUPFAM" id="SSF53067">
    <property type="entry name" value="Actin-like ATPase domain"/>
    <property type="match status" value="1"/>
</dbReference>
<gene>
    <name evidence="4" type="ORF">OIU84_022861</name>
</gene>
<dbReference type="PANTHER" id="PTHR19375">
    <property type="entry name" value="HEAT SHOCK PROTEIN 70KDA"/>
    <property type="match status" value="1"/>
</dbReference>
<proteinExistence type="inferred from homology"/>
<dbReference type="InterPro" id="IPR013126">
    <property type="entry name" value="Hsp_70_fam"/>
</dbReference>
<sequence length="156" mass="16951">MASSAAQIHGLAVGSGISSTSSRKPSFSFAPWSGFFGQNLRKTTATFLKHTNNTSRRRYSTGPVRIVNEKVLGIDLGTTNSAVAAMEGGKPTIVPSVKGQRTAPSVVAYTKNGDRLVGQIAKRQAVVNPESTFFSVKRFIGRKMRSLSMFNVKRWR</sequence>
<dbReference type="FunFam" id="3.30.420.40:FF:000028">
    <property type="entry name" value="heat shock 70 kDa protein-like"/>
    <property type="match status" value="1"/>
</dbReference>
<protein>
    <submittedName>
        <fullName evidence="4">Uncharacterized protein</fullName>
    </submittedName>
</protein>
<dbReference type="Proteomes" id="UP001162972">
    <property type="component" value="Chromosome 1"/>
</dbReference>
<dbReference type="InterPro" id="IPR018181">
    <property type="entry name" value="Heat_shock_70_CS"/>
</dbReference>
<keyword evidence="5" id="KW-1185">Reference proteome</keyword>
<dbReference type="PROSITE" id="PS00297">
    <property type="entry name" value="HSP70_1"/>
    <property type="match status" value="1"/>
</dbReference>
<dbReference type="EMBL" id="JAPFFJ010000005">
    <property type="protein sequence ID" value="KAJ6427350.1"/>
    <property type="molecule type" value="Genomic_DNA"/>
</dbReference>
<comment type="similarity">
    <text evidence="1">Belongs to the heat shock protein 70 family.</text>
</comment>
<dbReference type="InterPro" id="IPR043129">
    <property type="entry name" value="ATPase_NBD"/>
</dbReference>
<evidence type="ECO:0000313" key="4">
    <source>
        <dbReference type="EMBL" id="KAJ6427350.1"/>
    </source>
</evidence>
<accession>A0AAD6KQZ2</accession>
<dbReference type="Gene3D" id="3.30.420.40">
    <property type="match status" value="1"/>
</dbReference>